<feature type="compositionally biased region" description="Polar residues" evidence="2">
    <location>
        <begin position="448"/>
        <end position="457"/>
    </location>
</feature>
<evidence type="ECO:0000256" key="1">
    <source>
        <dbReference type="PROSITE-ProRule" id="PRU00176"/>
    </source>
</evidence>
<feature type="compositionally biased region" description="Basic and acidic residues" evidence="2">
    <location>
        <begin position="495"/>
        <end position="513"/>
    </location>
</feature>
<evidence type="ECO:0000259" key="3">
    <source>
        <dbReference type="PROSITE" id="PS50102"/>
    </source>
</evidence>
<feature type="region of interest" description="Disordered" evidence="2">
    <location>
        <begin position="868"/>
        <end position="930"/>
    </location>
</feature>
<comment type="caution">
    <text evidence="4">The sequence shown here is derived from an EMBL/GenBank/DDBJ whole genome shotgun (WGS) entry which is preliminary data.</text>
</comment>
<feature type="compositionally biased region" description="Low complexity" evidence="2">
    <location>
        <begin position="569"/>
        <end position="578"/>
    </location>
</feature>
<feature type="domain" description="RRM" evidence="3">
    <location>
        <begin position="960"/>
        <end position="1037"/>
    </location>
</feature>
<dbReference type="CDD" id="cd00590">
    <property type="entry name" value="RRM_SF"/>
    <property type="match status" value="1"/>
</dbReference>
<dbReference type="RefSeq" id="XP_028474300.1">
    <property type="nucleotide sequence ID" value="XM_028616993.1"/>
</dbReference>
<evidence type="ECO:0000256" key="2">
    <source>
        <dbReference type="SAM" id="MobiDB-lite"/>
    </source>
</evidence>
<dbReference type="SMART" id="SM00360">
    <property type="entry name" value="RRM"/>
    <property type="match status" value="1"/>
</dbReference>
<dbReference type="Proteomes" id="UP000279236">
    <property type="component" value="Unassembled WGS sequence"/>
</dbReference>
<reference evidence="4 5" key="1">
    <citation type="submission" date="2018-11" db="EMBL/GenBank/DDBJ databases">
        <title>Genome sequence of Apiotrichum porosum DSM 27194.</title>
        <authorList>
            <person name="Aliyu H."/>
            <person name="Gorte O."/>
            <person name="Ochsenreither K."/>
        </authorList>
    </citation>
    <scope>NUCLEOTIDE SEQUENCE [LARGE SCALE GENOMIC DNA]</scope>
    <source>
        <strain evidence="4 5">DSM 27194</strain>
    </source>
</reference>
<dbReference type="SUPFAM" id="SSF54928">
    <property type="entry name" value="RNA-binding domain, RBD"/>
    <property type="match status" value="1"/>
</dbReference>
<dbReference type="InterPro" id="IPR012677">
    <property type="entry name" value="Nucleotide-bd_a/b_plait_sf"/>
</dbReference>
<proteinExistence type="predicted"/>
<organism evidence="4 5">
    <name type="scientific">Apiotrichum porosum</name>
    <dbReference type="NCBI Taxonomy" id="105984"/>
    <lineage>
        <taxon>Eukaryota</taxon>
        <taxon>Fungi</taxon>
        <taxon>Dikarya</taxon>
        <taxon>Basidiomycota</taxon>
        <taxon>Agaricomycotina</taxon>
        <taxon>Tremellomycetes</taxon>
        <taxon>Trichosporonales</taxon>
        <taxon>Trichosporonaceae</taxon>
        <taxon>Apiotrichum</taxon>
    </lineage>
</organism>
<dbReference type="GeneID" id="39585734"/>
<feature type="compositionally biased region" description="Pro residues" evidence="2">
    <location>
        <begin position="114"/>
        <end position="123"/>
    </location>
</feature>
<accession>A0A427XK38</accession>
<feature type="compositionally biased region" description="Low complexity" evidence="2">
    <location>
        <begin position="398"/>
        <end position="412"/>
    </location>
</feature>
<dbReference type="OrthoDB" id="2570292at2759"/>
<gene>
    <name evidence="4" type="ORF">EHS24_001191</name>
</gene>
<name>A0A427XK38_9TREE</name>
<feature type="compositionally biased region" description="Pro residues" evidence="2">
    <location>
        <begin position="425"/>
        <end position="436"/>
    </location>
</feature>
<protein>
    <recommendedName>
        <fullName evidence="3">RRM domain-containing protein</fullName>
    </recommendedName>
</protein>
<dbReference type="Gene3D" id="3.30.70.330">
    <property type="match status" value="1"/>
</dbReference>
<feature type="region of interest" description="Disordered" evidence="2">
    <location>
        <begin position="1"/>
        <end position="270"/>
    </location>
</feature>
<dbReference type="PROSITE" id="PS50102">
    <property type="entry name" value="RRM"/>
    <property type="match status" value="1"/>
</dbReference>
<feature type="compositionally biased region" description="Low complexity" evidence="2">
    <location>
        <begin position="17"/>
        <end position="29"/>
    </location>
</feature>
<sequence length="1457" mass="159086">MSDGPDGWSDHNPYSASSQSPRSQRSSQPLTSHQRRMLSEFNPQAASFIPTSRSETPDTQKSTRRRGDNSSVGEGRVKPPRQRADERAAKTPFTPPPPPGPGSLSSGGGWGASPPSPRPPGPTSPVAAAEPIQIHPPSSRRVRKTNRHDSMDDTRSGHVESTERVEDDPRAPTRSSRRSTRPPSEAEPVQPGPAVSRRSRKAPESMPTTVSPLAEEHPLAEAPSAARAASPAPSMEDNSPKHILPSLLARASSPAPSLPSSVESPSACPPEVVRAVSPVLSVEDNSIKAVPLSQLVRPVSRPPSVGDNATNWATNNVPKPPPTSPVLEQTSQVPTWDGPPTHRTTGYDGNPSRVVNNEANMIVVPHPRVWGRPPSDDGRFNDVVEQVASQPPKLSAEVVASAAADEGDAWSAPNSLQRWAQKVPPIAPPETPPTPVPANGEDADDESSAVSRPNSGPRQPKPITVFYVETDSSVQAFSPKLPDGLLDGQQDEALEEHQRPRKSGDNDEPEHHSSRASSAASVDSPEVAIHSPLPAKVSPGSSLFNISPPGSEVAYPPTPDHAGPHWRPPSRTSRTSRSQNNTSHWRVPPAPFDADPHLSQTQHWYKKEGHPMWNPAFTSRRFTVFTPFTIRTPVFVNLMKQHFGTYGRIRLVNPLSDRPNPEGVDRGVVVFHDESSVEKMKADPKHQVARYQSTTRSPFADIDLQIMHHRPNSEFIRVSVKVVGRRYDARSRSASPALAHGDSRSYQTLPPSVTVWAMPVIVPRKNGEGLVYRAAVITDERKDDVFQQCKWKSGKDPIYLRHFDLGRRVAEKDFIPALVEFFTDVQHIDPPGPDHDSWVFSVAAVWEARLVIEQLQFVPGIFATVIPPPRQDEPQQAAGLDTASVADPEPEPQEQTAKEDEVATASPPTPVTAPPVVETPRLPTSEPPLSHITKHTLLSYRGRPLREQMVNGRPYYFDDAALFVGGLANQETVHTLLQRFGEYGKILSVEMNQWSEGSTYGSGRILFQDVQAAKTAIECEHGAVSFGSVLRVETRKVVPESVETLDVFIDSTGRVLSPSMISQYGQYRRQLDPPPGQQTPQPPPAPTSYPMSYPHGFMLQQSWIPPSLPAMYFPASASMENQEARPVLMPFVWPFGFYPTMAMPQQPVATMPTNTTQDNPAQGLGVTTTPPDATTPSAAKMAPQVSIGTPVGGSSVGPVTVPQPPPPVRTQTPASDKIKPRVIEAKFADGVFTPVYHPGDMQQWREENGIVEQELKPVAPPTPQAVEALPLLPIATGGHDSAASHSQSSSYYDGSFPPPPKKPYPQRYPSGPRMGANERGSSVHRQARFNHQPAFPEPSDADWPLMSPPNTTIPMPIPQFEPRYDSNMRGAHVGPPYGQLGQQRNSRGANHRRNEDRQARPQQGHYSQLPDRPPPMEQHHAHHVAESHHRPESPPNQPRSRSQPSNAQPSDDPAGGW</sequence>
<feature type="region of interest" description="Disordered" evidence="2">
    <location>
        <begin position="1277"/>
        <end position="1457"/>
    </location>
</feature>
<dbReference type="GO" id="GO:0003723">
    <property type="term" value="F:RNA binding"/>
    <property type="evidence" value="ECO:0007669"/>
    <property type="project" value="UniProtKB-UniRule"/>
</dbReference>
<feature type="region of interest" description="Disordered" evidence="2">
    <location>
        <begin position="1067"/>
        <end position="1089"/>
    </location>
</feature>
<feature type="compositionally biased region" description="Polar residues" evidence="2">
    <location>
        <begin position="307"/>
        <end position="317"/>
    </location>
</feature>
<evidence type="ECO:0000313" key="5">
    <source>
        <dbReference type="Proteomes" id="UP000279236"/>
    </source>
</evidence>
<dbReference type="InterPro" id="IPR000504">
    <property type="entry name" value="RRM_dom"/>
</dbReference>
<dbReference type="Pfam" id="PF00076">
    <property type="entry name" value="RRM_1"/>
    <property type="match status" value="1"/>
</dbReference>
<feature type="region of interest" description="Disordered" evidence="2">
    <location>
        <begin position="398"/>
        <end position="592"/>
    </location>
</feature>
<dbReference type="InterPro" id="IPR035979">
    <property type="entry name" value="RBD_domain_sf"/>
</dbReference>
<dbReference type="EMBL" id="RSCE01000010">
    <property type="protein sequence ID" value="RSH79153.1"/>
    <property type="molecule type" value="Genomic_DNA"/>
</dbReference>
<evidence type="ECO:0000313" key="4">
    <source>
        <dbReference type="EMBL" id="RSH79153.1"/>
    </source>
</evidence>
<feature type="compositionally biased region" description="Basic and acidic residues" evidence="2">
    <location>
        <begin position="1417"/>
        <end position="1432"/>
    </location>
</feature>
<feature type="compositionally biased region" description="Polar residues" evidence="2">
    <location>
        <begin position="41"/>
        <end position="60"/>
    </location>
</feature>
<feature type="compositionally biased region" description="Pro residues" evidence="2">
    <location>
        <begin position="1072"/>
        <end position="1087"/>
    </location>
</feature>
<feature type="region of interest" description="Disordered" evidence="2">
    <location>
        <begin position="298"/>
        <end position="353"/>
    </location>
</feature>
<feature type="compositionally biased region" description="Low complexity" evidence="2">
    <location>
        <begin position="244"/>
        <end position="266"/>
    </location>
</feature>
<keyword evidence="1" id="KW-0694">RNA-binding</keyword>
<feature type="compositionally biased region" description="Low complexity" evidence="2">
    <location>
        <begin position="220"/>
        <end position="234"/>
    </location>
</feature>
<feature type="compositionally biased region" description="Low complexity" evidence="2">
    <location>
        <begin position="1278"/>
        <end position="1295"/>
    </location>
</feature>
<keyword evidence="5" id="KW-1185">Reference proteome</keyword>
<feature type="compositionally biased region" description="Basic and acidic residues" evidence="2">
    <location>
        <begin position="147"/>
        <end position="171"/>
    </location>
</feature>